<dbReference type="OMA" id="PSINSWA"/>
<keyword evidence="14" id="KW-1185">Reference proteome</keyword>
<evidence type="ECO:0000256" key="5">
    <source>
        <dbReference type="ARBA" id="ARBA00023155"/>
    </source>
</evidence>
<reference evidence="13" key="2">
    <citation type="submission" date="2021-03" db="UniProtKB">
        <authorList>
            <consortium name="EnsemblPlants"/>
        </authorList>
    </citation>
    <scope>IDENTIFICATION</scope>
</reference>
<evidence type="ECO:0000259" key="12">
    <source>
        <dbReference type="PROSITE" id="PS50071"/>
    </source>
</evidence>
<dbReference type="Pfam" id="PF00046">
    <property type="entry name" value="Homeodomain"/>
    <property type="match status" value="1"/>
</dbReference>
<feature type="DNA-binding region" description="Homeobox" evidence="8">
    <location>
        <begin position="77"/>
        <end position="136"/>
    </location>
</feature>
<sequence>MNTLNNTLAIIPRINKGLISKQPIDIIDLEEEEKTSKVGSPKSTLSCVTGKRFGGDREVISDEEEGGNRGGSESSGGERKKLRLCKEQILVLEQAFSEHTTLNTKQKVALATEVNLRPRQVEVWFQNRRARTKFKQTESDCEQLKKYCETLTEENKRLQNEVQELRALKFSPEHSMMEANHPPTTLTMCPSCKNVSFSSSSATTKTPAGETGRSLLGVFHQRTPLTIQ</sequence>
<dbReference type="InterPro" id="IPR003106">
    <property type="entry name" value="Leu_zip_homeo"/>
</dbReference>
<dbReference type="PROSITE" id="PS50071">
    <property type="entry name" value="HOMEOBOX_2"/>
    <property type="match status" value="1"/>
</dbReference>
<dbReference type="InterPro" id="IPR050762">
    <property type="entry name" value="HD-ZIP_Homeobox_LZ_Class_II"/>
</dbReference>
<evidence type="ECO:0000256" key="6">
    <source>
        <dbReference type="ARBA" id="ARBA00023163"/>
    </source>
</evidence>
<organism evidence="13 14">
    <name type="scientific">Chenopodium quinoa</name>
    <name type="common">Quinoa</name>
    <dbReference type="NCBI Taxonomy" id="63459"/>
    <lineage>
        <taxon>Eukaryota</taxon>
        <taxon>Viridiplantae</taxon>
        <taxon>Streptophyta</taxon>
        <taxon>Embryophyta</taxon>
        <taxon>Tracheophyta</taxon>
        <taxon>Spermatophyta</taxon>
        <taxon>Magnoliopsida</taxon>
        <taxon>eudicotyledons</taxon>
        <taxon>Gunneridae</taxon>
        <taxon>Pentapetalae</taxon>
        <taxon>Caryophyllales</taxon>
        <taxon>Chenopodiaceae</taxon>
        <taxon>Chenopodioideae</taxon>
        <taxon>Atripliceae</taxon>
        <taxon>Chenopodium</taxon>
    </lineage>
</organism>
<evidence type="ECO:0000256" key="9">
    <source>
        <dbReference type="RuleBase" id="RU000682"/>
    </source>
</evidence>
<dbReference type="AlphaFoldDB" id="A0A803M4Q4"/>
<keyword evidence="6" id="KW-0804">Transcription</keyword>
<evidence type="ECO:0000256" key="7">
    <source>
        <dbReference type="ARBA" id="ARBA00023242"/>
    </source>
</evidence>
<dbReference type="PANTHER" id="PTHR45714:SF11">
    <property type="entry name" value="HOMEOBOX-LEUCINE ZIPPER PROTEIN HAT3"/>
    <property type="match status" value="1"/>
</dbReference>
<dbReference type="InterPro" id="IPR017970">
    <property type="entry name" value="Homeobox_CS"/>
</dbReference>
<protein>
    <recommendedName>
        <fullName evidence="12">Homeobox domain-containing protein</fullName>
    </recommendedName>
</protein>
<keyword evidence="3" id="KW-0805">Transcription regulation</keyword>
<feature type="region of interest" description="Disordered" evidence="11">
    <location>
        <begin position="57"/>
        <end position="79"/>
    </location>
</feature>
<reference evidence="13" key="1">
    <citation type="journal article" date="2017" name="Nature">
        <title>The genome of Chenopodium quinoa.</title>
        <authorList>
            <person name="Jarvis D.E."/>
            <person name="Ho Y.S."/>
            <person name="Lightfoot D.J."/>
            <person name="Schmoeckel S.M."/>
            <person name="Li B."/>
            <person name="Borm T.J.A."/>
            <person name="Ohyanagi H."/>
            <person name="Mineta K."/>
            <person name="Michell C.T."/>
            <person name="Saber N."/>
            <person name="Kharbatia N.M."/>
            <person name="Rupper R.R."/>
            <person name="Sharp A.R."/>
            <person name="Dally N."/>
            <person name="Boughton B.A."/>
            <person name="Woo Y.H."/>
            <person name="Gao G."/>
            <person name="Schijlen E.G.W.M."/>
            <person name="Guo X."/>
            <person name="Momin A.A."/>
            <person name="Negrao S."/>
            <person name="Al-Babili S."/>
            <person name="Gehring C."/>
            <person name="Roessner U."/>
            <person name="Jung C."/>
            <person name="Murphy K."/>
            <person name="Arold S.T."/>
            <person name="Gojobori T."/>
            <person name="van der Linden C.G."/>
            <person name="van Loo E.N."/>
            <person name="Jellen E.N."/>
            <person name="Maughan P.J."/>
            <person name="Tester M."/>
        </authorList>
    </citation>
    <scope>NUCLEOTIDE SEQUENCE [LARGE SCALE GENOMIC DNA]</scope>
    <source>
        <strain evidence="13">cv. PI 614886</strain>
    </source>
</reference>
<comment type="subcellular location">
    <subcellularLocation>
        <location evidence="1 8 9">Nucleus</location>
    </subcellularLocation>
</comment>
<evidence type="ECO:0000256" key="1">
    <source>
        <dbReference type="ARBA" id="ARBA00004123"/>
    </source>
</evidence>
<dbReference type="Pfam" id="PF02183">
    <property type="entry name" value="HALZ"/>
    <property type="match status" value="1"/>
</dbReference>
<evidence type="ECO:0000256" key="10">
    <source>
        <dbReference type="SAM" id="Coils"/>
    </source>
</evidence>
<dbReference type="CDD" id="cd00086">
    <property type="entry name" value="homeodomain"/>
    <property type="match status" value="1"/>
</dbReference>
<accession>A0A803M4Q4</accession>
<keyword evidence="7 8" id="KW-0539">Nucleus</keyword>
<evidence type="ECO:0000256" key="2">
    <source>
        <dbReference type="ARBA" id="ARBA00006074"/>
    </source>
</evidence>
<dbReference type="PROSITE" id="PS00027">
    <property type="entry name" value="HOMEOBOX_1"/>
    <property type="match status" value="1"/>
</dbReference>
<dbReference type="SMART" id="SM00389">
    <property type="entry name" value="HOX"/>
    <property type="match status" value="1"/>
</dbReference>
<keyword evidence="5 8" id="KW-0371">Homeobox</keyword>
<dbReference type="PANTHER" id="PTHR45714">
    <property type="entry name" value="HOMEOBOX-LEUCINE ZIPPER PROTEIN HAT14"/>
    <property type="match status" value="1"/>
</dbReference>
<name>A0A803M4Q4_CHEQI</name>
<evidence type="ECO:0000256" key="11">
    <source>
        <dbReference type="SAM" id="MobiDB-lite"/>
    </source>
</evidence>
<dbReference type="GO" id="GO:0000981">
    <property type="term" value="F:DNA-binding transcription factor activity, RNA polymerase II-specific"/>
    <property type="evidence" value="ECO:0007669"/>
    <property type="project" value="InterPro"/>
</dbReference>
<dbReference type="GO" id="GO:0043565">
    <property type="term" value="F:sequence-specific DNA binding"/>
    <property type="evidence" value="ECO:0007669"/>
    <property type="project" value="InterPro"/>
</dbReference>
<evidence type="ECO:0000313" key="14">
    <source>
        <dbReference type="Proteomes" id="UP000596660"/>
    </source>
</evidence>
<evidence type="ECO:0000256" key="8">
    <source>
        <dbReference type="PROSITE-ProRule" id="PRU00108"/>
    </source>
</evidence>
<proteinExistence type="inferred from homology"/>
<feature type="coiled-coil region" evidence="10">
    <location>
        <begin position="134"/>
        <end position="168"/>
    </location>
</feature>
<keyword evidence="4 8" id="KW-0238">DNA-binding</keyword>
<dbReference type="SMART" id="SM00340">
    <property type="entry name" value="HALZ"/>
    <property type="match status" value="1"/>
</dbReference>
<dbReference type="SUPFAM" id="SSF46689">
    <property type="entry name" value="Homeodomain-like"/>
    <property type="match status" value="1"/>
</dbReference>
<dbReference type="InterPro" id="IPR001356">
    <property type="entry name" value="HD"/>
</dbReference>
<keyword evidence="10" id="KW-0175">Coiled coil</keyword>
<comment type="similarity">
    <text evidence="2">Belongs to the HD-ZIP homeobox family. Class II subfamily.</text>
</comment>
<evidence type="ECO:0000256" key="3">
    <source>
        <dbReference type="ARBA" id="ARBA00023015"/>
    </source>
</evidence>
<feature type="domain" description="Homeobox" evidence="12">
    <location>
        <begin position="75"/>
        <end position="135"/>
    </location>
</feature>
<dbReference type="Gramene" id="AUR62023427-RA">
    <property type="protein sequence ID" value="AUR62023427-RA:cds"/>
    <property type="gene ID" value="AUR62023427"/>
</dbReference>
<evidence type="ECO:0000256" key="4">
    <source>
        <dbReference type="ARBA" id="ARBA00023125"/>
    </source>
</evidence>
<dbReference type="Gene3D" id="1.10.10.60">
    <property type="entry name" value="Homeodomain-like"/>
    <property type="match status" value="1"/>
</dbReference>
<dbReference type="InterPro" id="IPR009057">
    <property type="entry name" value="Homeodomain-like_sf"/>
</dbReference>
<evidence type="ECO:0000313" key="13">
    <source>
        <dbReference type="EnsemblPlants" id="AUR62023427-RA:cds"/>
    </source>
</evidence>
<dbReference type="Proteomes" id="UP000596660">
    <property type="component" value="Unplaced"/>
</dbReference>
<dbReference type="EnsemblPlants" id="AUR62023427-RA">
    <property type="protein sequence ID" value="AUR62023427-RA:cds"/>
    <property type="gene ID" value="AUR62023427"/>
</dbReference>
<dbReference type="GO" id="GO:0005634">
    <property type="term" value="C:nucleus"/>
    <property type="evidence" value="ECO:0007669"/>
    <property type="project" value="UniProtKB-SubCell"/>
</dbReference>